<dbReference type="AlphaFoldDB" id="A0A937DK62"/>
<dbReference type="Proteomes" id="UP000642920">
    <property type="component" value="Unassembled WGS sequence"/>
</dbReference>
<dbReference type="Pfam" id="PF12146">
    <property type="entry name" value="Hydrolase_4"/>
    <property type="match status" value="1"/>
</dbReference>
<keyword evidence="1 3" id="KW-0378">Hydrolase</keyword>
<dbReference type="InterPro" id="IPR029058">
    <property type="entry name" value="AB_hydrolase_fold"/>
</dbReference>
<feature type="domain" description="Serine aminopeptidase S33" evidence="2">
    <location>
        <begin position="112"/>
        <end position="300"/>
    </location>
</feature>
<protein>
    <submittedName>
        <fullName evidence="3">Alpha/beta hydrolase</fullName>
    </submittedName>
</protein>
<comment type="caution">
    <text evidence="3">The sequence shown here is derived from an EMBL/GenBank/DDBJ whole genome shotgun (WGS) entry which is preliminary data.</text>
</comment>
<dbReference type="SUPFAM" id="SSF53474">
    <property type="entry name" value="alpha/beta-Hydrolases"/>
    <property type="match status" value="1"/>
</dbReference>
<dbReference type="PANTHER" id="PTHR43798:SF31">
    <property type="entry name" value="AB HYDROLASE SUPERFAMILY PROTEIN YCLE"/>
    <property type="match status" value="1"/>
</dbReference>
<evidence type="ECO:0000313" key="3">
    <source>
        <dbReference type="EMBL" id="MBL0765906.1"/>
    </source>
</evidence>
<dbReference type="InterPro" id="IPR050266">
    <property type="entry name" value="AB_hydrolase_sf"/>
</dbReference>
<evidence type="ECO:0000259" key="2">
    <source>
        <dbReference type="Pfam" id="PF12146"/>
    </source>
</evidence>
<dbReference type="GO" id="GO:0016787">
    <property type="term" value="F:hydrolase activity"/>
    <property type="evidence" value="ECO:0007669"/>
    <property type="project" value="UniProtKB-KW"/>
</dbReference>
<dbReference type="InterPro" id="IPR022742">
    <property type="entry name" value="Hydrolase_4"/>
</dbReference>
<sequence>MITLLKRVLIFILVLIVTVTLVYLVGPRAEKPNFPAQLPTIDASIDQLDSVVSKIEQEIGEIKTDNEARIIWADSVGQKTEYAIVYLPGFGASQGEGMPVHTNIADSLKANLYLARLKGHGLSREDALVDLTSENYMESAMKAFSLGRKLGDKIILMGTSTGASQALYIASQFPDQIEALVLYSPFIELADANLNMLSKGPWSDKIAETMLGSDISYTERPDSVAAYWSSYYHVNAYKALFNMIHSSMISDNFKLIKQPVFMAYYYKDEEHQDDVVSVAAMKQMFEELSSSNKKSIAFPKAGDHVIASKLRSKDWRAVQDSTLEFLNATLY</sequence>
<organism evidence="3 4">
    <name type="scientific">Marivirga atlantica</name>
    <dbReference type="NCBI Taxonomy" id="1548457"/>
    <lineage>
        <taxon>Bacteria</taxon>
        <taxon>Pseudomonadati</taxon>
        <taxon>Bacteroidota</taxon>
        <taxon>Cytophagia</taxon>
        <taxon>Cytophagales</taxon>
        <taxon>Marivirgaceae</taxon>
        <taxon>Marivirga</taxon>
    </lineage>
</organism>
<gene>
    <name evidence="3" type="ORF">JKP34_11630</name>
</gene>
<accession>A0A937DK62</accession>
<reference evidence="3" key="1">
    <citation type="submission" date="2021-01" db="EMBL/GenBank/DDBJ databases">
        <title>Marivirga sp. nov., isolated from intertidal surface sediments.</title>
        <authorList>
            <person name="Zhang M."/>
        </authorList>
    </citation>
    <scope>NUCLEOTIDE SEQUENCE</scope>
    <source>
        <strain evidence="3">SM1354</strain>
    </source>
</reference>
<dbReference type="GO" id="GO:0016020">
    <property type="term" value="C:membrane"/>
    <property type="evidence" value="ECO:0007669"/>
    <property type="project" value="TreeGrafter"/>
</dbReference>
<evidence type="ECO:0000313" key="4">
    <source>
        <dbReference type="Proteomes" id="UP000642920"/>
    </source>
</evidence>
<keyword evidence="4" id="KW-1185">Reference proteome</keyword>
<name>A0A937DK62_9BACT</name>
<dbReference type="Gene3D" id="3.40.50.1820">
    <property type="entry name" value="alpha/beta hydrolase"/>
    <property type="match status" value="1"/>
</dbReference>
<evidence type="ECO:0000256" key="1">
    <source>
        <dbReference type="ARBA" id="ARBA00022801"/>
    </source>
</evidence>
<dbReference type="RefSeq" id="WP_201921400.1">
    <property type="nucleotide sequence ID" value="NZ_JAERQG010000002.1"/>
</dbReference>
<proteinExistence type="predicted"/>
<dbReference type="EMBL" id="JAERQG010000002">
    <property type="protein sequence ID" value="MBL0765906.1"/>
    <property type="molecule type" value="Genomic_DNA"/>
</dbReference>
<dbReference type="PANTHER" id="PTHR43798">
    <property type="entry name" value="MONOACYLGLYCEROL LIPASE"/>
    <property type="match status" value="1"/>
</dbReference>